<dbReference type="InterPro" id="IPR001845">
    <property type="entry name" value="HTH_ArsR_DNA-bd_dom"/>
</dbReference>
<dbReference type="Proteomes" id="UP001198962">
    <property type="component" value="Unassembled WGS sequence"/>
</dbReference>
<dbReference type="EMBL" id="JAJEPU010000001">
    <property type="protein sequence ID" value="MCC2163330.1"/>
    <property type="molecule type" value="Genomic_DNA"/>
</dbReference>
<dbReference type="GO" id="GO:0003700">
    <property type="term" value="F:DNA-binding transcription factor activity"/>
    <property type="evidence" value="ECO:0007669"/>
    <property type="project" value="InterPro"/>
</dbReference>
<evidence type="ECO:0000259" key="4">
    <source>
        <dbReference type="PROSITE" id="PS50987"/>
    </source>
</evidence>
<comment type="caution">
    <text evidence="5">The sequence shown here is derived from an EMBL/GenBank/DDBJ whole genome shotgun (WGS) entry which is preliminary data.</text>
</comment>
<dbReference type="Gene3D" id="1.10.10.10">
    <property type="entry name" value="Winged helix-like DNA-binding domain superfamily/Winged helix DNA-binding domain"/>
    <property type="match status" value="1"/>
</dbReference>
<sequence>MTNGKELESQFHCCMPLFIALGDEVRLGIIETLSRADQNGRTEGLNVNEITRQTSLSRPAVSHHLKILKDSGLVQVKRSGTSNFYRLSLIAGTRKLMQLGNLVEETFRDRQ</sequence>
<dbReference type="CDD" id="cd00090">
    <property type="entry name" value="HTH_ARSR"/>
    <property type="match status" value="1"/>
</dbReference>
<dbReference type="NCBIfam" id="NF033788">
    <property type="entry name" value="HTH_metalloreg"/>
    <property type="match status" value="1"/>
</dbReference>
<dbReference type="SMART" id="SM00418">
    <property type="entry name" value="HTH_ARSR"/>
    <property type="match status" value="1"/>
</dbReference>
<keyword evidence="6" id="KW-1185">Reference proteome</keyword>
<organism evidence="5 6">
    <name type="scientific">Brotaphodocola catenula</name>
    <dbReference type="NCBI Taxonomy" id="2885361"/>
    <lineage>
        <taxon>Bacteria</taxon>
        <taxon>Bacillati</taxon>
        <taxon>Bacillota</taxon>
        <taxon>Clostridia</taxon>
        <taxon>Lachnospirales</taxon>
        <taxon>Lachnospiraceae</taxon>
        <taxon>Brotaphodocola</taxon>
    </lineage>
</organism>
<evidence type="ECO:0000313" key="6">
    <source>
        <dbReference type="Proteomes" id="UP001198962"/>
    </source>
</evidence>
<dbReference type="Pfam" id="PF01022">
    <property type="entry name" value="HTH_5"/>
    <property type="match status" value="1"/>
</dbReference>
<keyword evidence="1" id="KW-0805">Transcription regulation</keyword>
<dbReference type="InterPro" id="IPR036388">
    <property type="entry name" value="WH-like_DNA-bd_sf"/>
</dbReference>
<dbReference type="InterPro" id="IPR051081">
    <property type="entry name" value="HTH_MetalResp_TranReg"/>
</dbReference>
<dbReference type="PRINTS" id="PR00778">
    <property type="entry name" value="HTHARSR"/>
</dbReference>
<protein>
    <submittedName>
        <fullName evidence="5">Metalloregulator ArsR/SmtB family transcription factor</fullName>
    </submittedName>
</protein>
<evidence type="ECO:0000313" key="5">
    <source>
        <dbReference type="EMBL" id="MCC2163330.1"/>
    </source>
</evidence>
<keyword evidence="2" id="KW-0238">DNA-binding</keyword>
<accession>A0AAE3AMN7</accession>
<name>A0AAE3AMN7_9FIRM</name>
<dbReference type="RefSeq" id="WP_308450255.1">
    <property type="nucleotide sequence ID" value="NZ_JAJEPU010000001.1"/>
</dbReference>
<evidence type="ECO:0000256" key="1">
    <source>
        <dbReference type="ARBA" id="ARBA00023015"/>
    </source>
</evidence>
<dbReference type="InterPro" id="IPR011991">
    <property type="entry name" value="ArsR-like_HTH"/>
</dbReference>
<dbReference type="PANTHER" id="PTHR33154">
    <property type="entry name" value="TRANSCRIPTIONAL REGULATOR, ARSR FAMILY"/>
    <property type="match status" value="1"/>
</dbReference>
<dbReference type="SUPFAM" id="SSF46785">
    <property type="entry name" value="Winged helix' DNA-binding domain"/>
    <property type="match status" value="1"/>
</dbReference>
<dbReference type="PANTHER" id="PTHR33154:SF33">
    <property type="entry name" value="TRANSCRIPTIONAL REPRESSOR SDPR"/>
    <property type="match status" value="1"/>
</dbReference>
<gene>
    <name evidence="5" type="ORF">LKD32_00260</name>
</gene>
<proteinExistence type="predicted"/>
<reference evidence="5" key="1">
    <citation type="submission" date="2021-10" db="EMBL/GenBank/DDBJ databases">
        <title>Anaerobic single-cell dispensing facilitates the cultivation of human gut bacteria.</title>
        <authorList>
            <person name="Afrizal A."/>
        </authorList>
    </citation>
    <scope>NUCLEOTIDE SEQUENCE</scope>
    <source>
        <strain evidence="5">CLA-AA-H274</strain>
    </source>
</reference>
<dbReference type="AlphaFoldDB" id="A0AAE3AMN7"/>
<evidence type="ECO:0000256" key="3">
    <source>
        <dbReference type="ARBA" id="ARBA00023163"/>
    </source>
</evidence>
<evidence type="ECO:0000256" key="2">
    <source>
        <dbReference type="ARBA" id="ARBA00023125"/>
    </source>
</evidence>
<dbReference type="GO" id="GO:0003677">
    <property type="term" value="F:DNA binding"/>
    <property type="evidence" value="ECO:0007669"/>
    <property type="project" value="UniProtKB-KW"/>
</dbReference>
<keyword evidence="3" id="KW-0804">Transcription</keyword>
<dbReference type="InterPro" id="IPR036390">
    <property type="entry name" value="WH_DNA-bd_sf"/>
</dbReference>
<dbReference type="PROSITE" id="PS50987">
    <property type="entry name" value="HTH_ARSR_2"/>
    <property type="match status" value="1"/>
</dbReference>
<feature type="domain" description="HTH arsR-type" evidence="4">
    <location>
        <begin position="7"/>
        <end position="111"/>
    </location>
</feature>